<dbReference type="EMBL" id="LAZR01056452">
    <property type="protein sequence ID" value="KKK74159.1"/>
    <property type="molecule type" value="Genomic_DNA"/>
</dbReference>
<comment type="caution">
    <text evidence="1">The sequence shown here is derived from an EMBL/GenBank/DDBJ whole genome shotgun (WGS) entry which is preliminary data.</text>
</comment>
<reference evidence="1" key="1">
    <citation type="journal article" date="2015" name="Nature">
        <title>Complex archaea that bridge the gap between prokaryotes and eukaryotes.</title>
        <authorList>
            <person name="Spang A."/>
            <person name="Saw J.H."/>
            <person name="Jorgensen S.L."/>
            <person name="Zaremba-Niedzwiedzka K."/>
            <person name="Martijn J."/>
            <person name="Lind A.E."/>
            <person name="van Eijk R."/>
            <person name="Schleper C."/>
            <person name="Guy L."/>
            <person name="Ettema T.J."/>
        </authorList>
    </citation>
    <scope>NUCLEOTIDE SEQUENCE</scope>
</reference>
<evidence type="ECO:0000313" key="1">
    <source>
        <dbReference type="EMBL" id="KKK74159.1"/>
    </source>
</evidence>
<name>A0A0F9A6G7_9ZZZZ</name>
<gene>
    <name evidence="1" type="ORF">LCGC14_2886540</name>
</gene>
<feature type="non-terminal residue" evidence="1">
    <location>
        <position position="1"/>
    </location>
</feature>
<proteinExistence type="predicted"/>
<accession>A0A0F9A6G7</accession>
<sequence length="26" mass="2931">LFSLDRDVEPNVRDINVGTIGARVKF</sequence>
<protein>
    <submittedName>
        <fullName evidence="1">Uncharacterized protein</fullName>
    </submittedName>
</protein>
<organism evidence="1">
    <name type="scientific">marine sediment metagenome</name>
    <dbReference type="NCBI Taxonomy" id="412755"/>
    <lineage>
        <taxon>unclassified sequences</taxon>
        <taxon>metagenomes</taxon>
        <taxon>ecological metagenomes</taxon>
    </lineage>
</organism>
<dbReference type="AlphaFoldDB" id="A0A0F9A6G7"/>